<proteinExistence type="predicted"/>
<dbReference type="GO" id="GO:0016887">
    <property type="term" value="F:ATP hydrolysis activity"/>
    <property type="evidence" value="ECO:0007669"/>
    <property type="project" value="InterPro"/>
</dbReference>
<dbReference type="InterPro" id="IPR003593">
    <property type="entry name" value="AAA+_ATPase"/>
</dbReference>
<reference evidence="5 6" key="1">
    <citation type="submission" date="2018-08" db="EMBL/GenBank/DDBJ databases">
        <title>Chryseobacterium nematophagum: a novel matrix digesting pathogen of nematodes.</title>
        <authorList>
            <person name="Page A."/>
            <person name="Roberts M."/>
            <person name="Felix M.-A."/>
            <person name="Weir W."/>
        </authorList>
    </citation>
    <scope>NUCLEOTIDE SEQUENCE [LARGE SCALE GENOMIC DNA]</scope>
    <source>
        <strain evidence="5 6">JUb275</strain>
    </source>
</reference>
<sequence>MENNRSIESSIEKYAINFNENAILKRYDPVFYRNIEIKKVIETLCRRIKNNVILLGHPGVGKTAIIECIAQMIVQNEVPDTLKNKKIYGIKMSTMLAGTSYRGEFEERAEQLLKEICNSDVILFIDELHTIMKAGASEGSVDFVNLLKPFIARGDIQLIGATTFMEYSTSISLDKALDRRFHKITIEEPEDYITYLIIKKLKYRYEEFYKVLISDEAILEAIYLTQNITDSYFPDKAIDLIDLACSSLVMDNEFRYSDQLIELEYQEDFHANLIEDPLFKNIFKETNDIDILSLKKTKKRVIETFDINRKNFIEQKNKLKLLNTYKKEANSMKKQGYDSKSTEILDVIVPSIINEIQENKIELTKDFINSFYTKKYGR</sequence>
<evidence type="ECO:0000313" key="6">
    <source>
        <dbReference type="Proteomes" id="UP000267524"/>
    </source>
</evidence>
<keyword evidence="6" id="KW-1185">Reference proteome</keyword>
<dbReference type="GO" id="GO:0034605">
    <property type="term" value="P:cellular response to heat"/>
    <property type="evidence" value="ECO:0007669"/>
    <property type="project" value="TreeGrafter"/>
</dbReference>
<dbReference type="SMART" id="SM00382">
    <property type="entry name" value="AAA"/>
    <property type="match status" value="1"/>
</dbReference>
<dbReference type="InterPro" id="IPR027417">
    <property type="entry name" value="P-loop_NTPase"/>
</dbReference>
<dbReference type="Proteomes" id="UP000267524">
    <property type="component" value="Unassembled WGS sequence"/>
</dbReference>
<accession>A0A3M7L5Y1</accession>
<dbReference type="EMBL" id="QWIV01000015">
    <property type="protein sequence ID" value="RMZ58123.1"/>
    <property type="molecule type" value="Genomic_DNA"/>
</dbReference>
<dbReference type="PANTHER" id="PTHR11638">
    <property type="entry name" value="ATP-DEPENDENT CLP PROTEASE"/>
    <property type="match status" value="1"/>
</dbReference>
<evidence type="ECO:0000256" key="2">
    <source>
        <dbReference type="ARBA" id="ARBA00022741"/>
    </source>
</evidence>
<keyword evidence="1" id="KW-0677">Repeat</keyword>
<dbReference type="PANTHER" id="PTHR11638:SF18">
    <property type="entry name" value="HEAT SHOCK PROTEIN 104"/>
    <property type="match status" value="1"/>
</dbReference>
<dbReference type="GO" id="GO:0005524">
    <property type="term" value="F:ATP binding"/>
    <property type="evidence" value="ECO:0007669"/>
    <property type="project" value="UniProtKB-KW"/>
</dbReference>
<dbReference type="Pfam" id="PF00004">
    <property type="entry name" value="AAA"/>
    <property type="match status" value="1"/>
</dbReference>
<name>A0A3M7L5Y1_9FLAO</name>
<dbReference type="AlphaFoldDB" id="A0A3M7L5Y1"/>
<organism evidence="5 6">
    <name type="scientific">Chryseobacterium nematophagum</name>
    <dbReference type="NCBI Taxonomy" id="2305228"/>
    <lineage>
        <taxon>Bacteria</taxon>
        <taxon>Pseudomonadati</taxon>
        <taxon>Bacteroidota</taxon>
        <taxon>Flavobacteriia</taxon>
        <taxon>Flavobacteriales</taxon>
        <taxon>Weeksellaceae</taxon>
        <taxon>Chryseobacterium group</taxon>
        <taxon>Chryseobacterium</taxon>
    </lineage>
</organism>
<keyword evidence="2" id="KW-0547">Nucleotide-binding</keyword>
<dbReference type="InterPro" id="IPR003959">
    <property type="entry name" value="ATPase_AAA_core"/>
</dbReference>
<dbReference type="InterPro" id="IPR050130">
    <property type="entry name" value="ClpA_ClpB"/>
</dbReference>
<feature type="domain" description="AAA+ ATPase" evidence="4">
    <location>
        <begin position="48"/>
        <end position="191"/>
    </location>
</feature>
<dbReference type="CDD" id="cd00009">
    <property type="entry name" value="AAA"/>
    <property type="match status" value="1"/>
</dbReference>
<evidence type="ECO:0000256" key="1">
    <source>
        <dbReference type="ARBA" id="ARBA00022737"/>
    </source>
</evidence>
<dbReference type="Pfam" id="PF17871">
    <property type="entry name" value="AAA_lid_9"/>
    <property type="match status" value="1"/>
</dbReference>
<dbReference type="RefSeq" id="WP_122548565.1">
    <property type="nucleotide sequence ID" value="NZ_QWIV01000015.1"/>
</dbReference>
<protein>
    <submittedName>
        <fullName evidence="5">AAA family ATPase</fullName>
    </submittedName>
</protein>
<comment type="caution">
    <text evidence="5">The sequence shown here is derived from an EMBL/GenBank/DDBJ whole genome shotgun (WGS) entry which is preliminary data.</text>
</comment>
<dbReference type="InterPro" id="IPR041546">
    <property type="entry name" value="ClpA/ClpB_AAA_lid"/>
</dbReference>
<evidence type="ECO:0000259" key="4">
    <source>
        <dbReference type="SMART" id="SM00382"/>
    </source>
</evidence>
<gene>
    <name evidence="5" type="ORF">D1632_17710</name>
</gene>
<dbReference type="SUPFAM" id="SSF52540">
    <property type="entry name" value="P-loop containing nucleoside triphosphate hydrolases"/>
    <property type="match status" value="1"/>
</dbReference>
<evidence type="ECO:0000256" key="3">
    <source>
        <dbReference type="ARBA" id="ARBA00022840"/>
    </source>
</evidence>
<dbReference type="GO" id="GO:0005737">
    <property type="term" value="C:cytoplasm"/>
    <property type="evidence" value="ECO:0007669"/>
    <property type="project" value="TreeGrafter"/>
</dbReference>
<evidence type="ECO:0000313" key="5">
    <source>
        <dbReference type="EMBL" id="RMZ58123.1"/>
    </source>
</evidence>
<dbReference type="Gene3D" id="3.40.50.300">
    <property type="entry name" value="P-loop containing nucleotide triphosphate hydrolases"/>
    <property type="match status" value="2"/>
</dbReference>
<keyword evidence="3" id="KW-0067">ATP-binding</keyword>